<dbReference type="InterPro" id="IPR050147">
    <property type="entry name" value="Ser/Thr_Dehydratase"/>
</dbReference>
<evidence type="ECO:0000256" key="1">
    <source>
        <dbReference type="ARBA" id="ARBA00001933"/>
    </source>
</evidence>
<dbReference type="EMBL" id="CAQQ02072204">
    <property type="status" value="NOT_ANNOTATED_CDS"/>
    <property type="molecule type" value="Genomic_DNA"/>
</dbReference>
<feature type="domain" description="ACT" evidence="8">
    <location>
        <begin position="367"/>
        <end position="445"/>
    </location>
</feature>
<dbReference type="AlphaFoldDB" id="T1GDD9"/>
<dbReference type="STRING" id="36166.T1GDD9"/>
<dbReference type="InterPro" id="IPR001926">
    <property type="entry name" value="TrpB-like_PALP"/>
</dbReference>
<dbReference type="GO" id="GO:0003941">
    <property type="term" value="F:L-serine ammonia-lyase activity"/>
    <property type="evidence" value="ECO:0007669"/>
    <property type="project" value="TreeGrafter"/>
</dbReference>
<evidence type="ECO:0000256" key="4">
    <source>
        <dbReference type="ARBA" id="ARBA00023239"/>
    </source>
</evidence>
<reference evidence="9" key="2">
    <citation type="submission" date="2015-06" db="UniProtKB">
        <authorList>
            <consortium name="EnsemblMetazoa"/>
        </authorList>
    </citation>
    <scope>IDENTIFICATION</scope>
</reference>
<evidence type="ECO:0000256" key="2">
    <source>
        <dbReference type="ARBA" id="ARBA00010869"/>
    </source>
</evidence>
<dbReference type="PANTHER" id="PTHR48078:SF19">
    <property type="entry name" value="ACT DOMAIN-CONTAINING PROTEIN"/>
    <property type="match status" value="1"/>
</dbReference>
<dbReference type="EnsemblMetazoa" id="MESCA001324-RA">
    <property type="protein sequence ID" value="MESCA001324-PA"/>
    <property type="gene ID" value="MESCA001324"/>
</dbReference>
<dbReference type="SUPFAM" id="SSF53686">
    <property type="entry name" value="Tryptophan synthase beta subunit-like PLP-dependent enzymes"/>
    <property type="match status" value="1"/>
</dbReference>
<dbReference type="CDD" id="cd04886">
    <property type="entry name" value="ACT_ThrD-II-like"/>
    <property type="match status" value="1"/>
</dbReference>
<dbReference type="Gene3D" id="3.40.50.1100">
    <property type="match status" value="4"/>
</dbReference>
<evidence type="ECO:0000256" key="6">
    <source>
        <dbReference type="ARBA" id="ARBA00042605"/>
    </source>
</evidence>
<dbReference type="OMA" id="QTQHLGQ"/>
<dbReference type="InterPro" id="IPR036052">
    <property type="entry name" value="TrpB-like_PALP_sf"/>
</dbReference>
<organism evidence="9 10">
    <name type="scientific">Megaselia scalaris</name>
    <name type="common">Humpbacked fly</name>
    <name type="synonym">Phora scalaris</name>
    <dbReference type="NCBI Taxonomy" id="36166"/>
    <lineage>
        <taxon>Eukaryota</taxon>
        <taxon>Metazoa</taxon>
        <taxon>Ecdysozoa</taxon>
        <taxon>Arthropoda</taxon>
        <taxon>Hexapoda</taxon>
        <taxon>Insecta</taxon>
        <taxon>Pterygota</taxon>
        <taxon>Neoptera</taxon>
        <taxon>Endopterygota</taxon>
        <taxon>Diptera</taxon>
        <taxon>Brachycera</taxon>
        <taxon>Muscomorpha</taxon>
        <taxon>Platypezoidea</taxon>
        <taxon>Phoridae</taxon>
        <taxon>Megaseliini</taxon>
        <taxon>Megaselia</taxon>
    </lineage>
</organism>
<feature type="region of interest" description="Disordered" evidence="7">
    <location>
        <begin position="1"/>
        <end position="23"/>
    </location>
</feature>
<dbReference type="PANTHER" id="PTHR48078">
    <property type="entry name" value="THREONINE DEHYDRATASE, MITOCHONDRIAL-RELATED"/>
    <property type="match status" value="1"/>
</dbReference>
<dbReference type="HOGENOM" id="CLU_021152_4_1_1"/>
<evidence type="ECO:0000256" key="3">
    <source>
        <dbReference type="ARBA" id="ARBA00022898"/>
    </source>
</evidence>
<name>T1GDD9_MEGSC</name>
<dbReference type="InterPro" id="IPR044561">
    <property type="entry name" value="ACT_ThrD-II-like"/>
</dbReference>
<comment type="similarity">
    <text evidence="2">Belongs to the serine/threonine dehydratase family.</text>
</comment>
<evidence type="ECO:0000313" key="9">
    <source>
        <dbReference type="EnsemblMetazoa" id="MESCA001324-PA"/>
    </source>
</evidence>
<dbReference type="GO" id="GO:0006565">
    <property type="term" value="P:L-serine catabolic process"/>
    <property type="evidence" value="ECO:0007669"/>
    <property type="project" value="TreeGrafter"/>
</dbReference>
<dbReference type="Proteomes" id="UP000015102">
    <property type="component" value="Unassembled WGS sequence"/>
</dbReference>
<dbReference type="FunFam" id="3.40.50.1100:FF:000007">
    <property type="entry name" value="L-threonine dehydratase catabolic TdcB"/>
    <property type="match status" value="1"/>
</dbReference>
<reference evidence="10" key="1">
    <citation type="submission" date="2013-02" db="EMBL/GenBank/DDBJ databases">
        <authorList>
            <person name="Hughes D."/>
        </authorList>
    </citation>
    <scope>NUCLEOTIDE SEQUENCE</scope>
    <source>
        <strain>Durham</strain>
        <strain evidence="10">NC isolate 2 -- Noor lab</strain>
    </source>
</reference>
<evidence type="ECO:0000313" key="10">
    <source>
        <dbReference type="Proteomes" id="UP000015102"/>
    </source>
</evidence>
<evidence type="ECO:0000256" key="7">
    <source>
        <dbReference type="SAM" id="MobiDB-lite"/>
    </source>
</evidence>
<dbReference type="GO" id="GO:0009097">
    <property type="term" value="P:isoleucine biosynthetic process"/>
    <property type="evidence" value="ECO:0007669"/>
    <property type="project" value="TreeGrafter"/>
</dbReference>
<sequence>MPGSNKTNKLKPEDRSGSNDSISVKMEVLKLETNNNDVPEEEFIDPYCVEGKPQKITFQDVTSAAFLIKGGVERTPCFKSKLTDHRDLDMDLYLKMDFMQHTGSFKERGARYALLSLSEEQKKKGVISASLGNHAQALKAAPIMKIQKCRNYKANVVVFGKDMGEAKKLAMKMANDQKLLYINGYDHPHIMAGQGTIGLEILEQVEQPDAVIIPVGGGGLIAGIAVAIKSLSPKTKIIGVESEKCPSFSNAMTHKGPVHTAIKNTLADGLAVPKVGVNAYETALPLIDKMVVVKEEWIALSILQLVETEKCVVEGAGAAGLAAILAGHLPELTEKKVVLLLCGGNIDTTVFGRCLERGLAAEGRLVKFTVNVSDRPGGIHELCRLMSDLGVSIKDIMHERAWLKDIYSVEVKVVAETRDWDHSLALKKMLNEHYETVTLLKFLWRFIINLHSI</sequence>
<keyword evidence="10" id="KW-1185">Reference proteome</keyword>
<accession>T1GDD9</accession>
<dbReference type="Pfam" id="PF00291">
    <property type="entry name" value="PALP"/>
    <property type="match status" value="1"/>
</dbReference>
<keyword evidence="4" id="KW-0456">Lyase</keyword>
<keyword evidence="3" id="KW-0663">Pyridoxal phosphate</keyword>
<comment type="cofactor">
    <cofactor evidence="1">
        <name>pyridoxal 5'-phosphate</name>
        <dbReference type="ChEBI" id="CHEBI:597326"/>
    </cofactor>
</comment>
<evidence type="ECO:0000259" key="8">
    <source>
        <dbReference type="PROSITE" id="PS51671"/>
    </source>
</evidence>
<dbReference type="PROSITE" id="PS51671">
    <property type="entry name" value="ACT"/>
    <property type="match status" value="1"/>
</dbReference>
<evidence type="ECO:0000256" key="5">
    <source>
        <dbReference type="ARBA" id="ARBA00041766"/>
    </source>
</evidence>
<dbReference type="GO" id="GO:0006567">
    <property type="term" value="P:L-threonine catabolic process"/>
    <property type="evidence" value="ECO:0007669"/>
    <property type="project" value="TreeGrafter"/>
</dbReference>
<protein>
    <recommendedName>
        <fullName evidence="5">L-serine deaminase</fullName>
    </recommendedName>
    <alternativeName>
        <fullName evidence="6">L-threonine dehydratase</fullName>
    </alternativeName>
</protein>
<dbReference type="InterPro" id="IPR002912">
    <property type="entry name" value="ACT_dom"/>
</dbReference>
<dbReference type="GO" id="GO:0004794">
    <property type="term" value="F:threonine deaminase activity"/>
    <property type="evidence" value="ECO:0007669"/>
    <property type="project" value="TreeGrafter"/>
</dbReference>
<proteinExistence type="inferred from homology"/>
<dbReference type="CDD" id="cd01562">
    <property type="entry name" value="Thr-dehyd"/>
    <property type="match status" value="1"/>
</dbReference>